<dbReference type="PANTHER" id="PTHR47458">
    <property type="entry name" value="SMAD/FHA DOMAIN-CONTAINING PROTEIN"/>
    <property type="match status" value="1"/>
</dbReference>
<dbReference type="EMBL" id="AMZH03011376">
    <property type="protein sequence ID" value="RRT52986.1"/>
    <property type="molecule type" value="Genomic_DNA"/>
</dbReference>
<dbReference type="AlphaFoldDB" id="A0A426YMN1"/>
<dbReference type="Proteomes" id="UP000287651">
    <property type="component" value="Unassembled WGS sequence"/>
</dbReference>
<feature type="compositionally biased region" description="Low complexity" evidence="1">
    <location>
        <begin position="10"/>
        <end position="20"/>
    </location>
</feature>
<dbReference type="PANTHER" id="PTHR47458:SF1">
    <property type="entry name" value="SMAD_FHA DOMAIN-CONTAINING PROTEIN"/>
    <property type="match status" value="1"/>
</dbReference>
<evidence type="ECO:0000313" key="2">
    <source>
        <dbReference type="EMBL" id="RRT52986.1"/>
    </source>
</evidence>
<reference evidence="2 3" key="1">
    <citation type="journal article" date="2014" name="Agronomy (Basel)">
        <title>A Draft Genome Sequence for Ensete ventricosum, the Drought-Tolerant Tree Against Hunger.</title>
        <authorList>
            <person name="Harrison J."/>
            <person name="Moore K.A."/>
            <person name="Paszkiewicz K."/>
            <person name="Jones T."/>
            <person name="Grant M."/>
            <person name="Ambacheew D."/>
            <person name="Muzemil S."/>
            <person name="Studholme D.J."/>
        </authorList>
    </citation>
    <scope>NUCLEOTIDE SEQUENCE [LARGE SCALE GENOMIC DNA]</scope>
</reference>
<evidence type="ECO:0000256" key="1">
    <source>
        <dbReference type="SAM" id="MobiDB-lite"/>
    </source>
</evidence>
<name>A0A426YMN1_ENSVE</name>
<sequence>MALESHGEAAADADASAASSPPVPKPVVTPEDEIRAVARKFSDQPVQNPDPGVWAVLTAISKNARQRPQVPYRYRQYIGTLVRTGKLNLGYAISELVLTKVVRVPLLSKEGKERGNKVTLDIDNSIGVK</sequence>
<proteinExistence type="predicted"/>
<feature type="region of interest" description="Disordered" evidence="1">
    <location>
        <begin position="1"/>
        <end position="28"/>
    </location>
</feature>
<protein>
    <submittedName>
        <fullName evidence="2">Uncharacterized protein</fullName>
    </submittedName>
</protein>
<accession>A0A426YMN1</accession>
<organism evidence="2 3">
    <name type="scientific">Ensete ventricosum</name>
    <name type="common">Abyssinian banana</name>
    <name type="synonym">Musa ensete</name>
    <dbReference type="NCBI Taxonomy" id="4639"/>
    <lineage>
        <taxon>Eukaryota</taxon>
        <taxon>Viridiplantae</taxon>
        <taxon>Streptophyta</taxon>
        <taxon>Embryophyta</taxon>
        <taxon>Tracheophyta</taxon>
        <taxon>Spermatophyta</taxon>
        <taxon>Magnoliopsida</taxon>
        <taxon>Liliopsida</taxon>
        <taxon>Zingiberales</taxon>
        <taxon>Musaceae</taxon>
        <taxon>Ensete</taxon>
    </lineage>
</organism>
<comment type="caution">
    <text evidence="2">The sequence shown here is derived from an EMBL/GenBank/DDBJ whole genome shotgun (WGS) entry which is preliminary data.</text>
</comment>
<evidence type="ECO:0000313" key="3">
    <source>
        <dbReference type="Proteomes" id="UP000287651"/>
    </source>
</evidence>
<gene>
    <name evidence="2" type="ORF">B296_00049315</name>
</gene>